<dbReference type="CDD" id="cd02869">
    <property type="entry name" value="PseudoU_synth_RluA_like"/>
    <property type="match status" value="1"/>
</dbReference>
<name>A0A1H8QAQ1_9BACI</name>
<dbReference type="EMBL" id="FODJ01000008">
    <property type="protein sequence ID" value="SEO51088.1"/>
    <property type="molecule type" value="Genomic_DNA"/>
</dbReference>
<evidence type="ECO:0000256" key="4">
    <source>
        <dbReference type="RuleBase" id="RU362028"/>
    </source>
</evidence>
<feature type="domain" description="Pseudouridine synthase RsuA/RluA-like" evidence="5">
    <location>
        <begin position="88"/>
        <end position="233"/>
    </location>
</feature>
<accession>A0A1H8QAQ1</accession>
<dbReference type="SUPFAM" id="SSF55120">
    <property type="entry name" value="Pseudouridine synthase"/>
    <property type="match status" value="1"/>
</dbReference>
<feature type="active site" evidence="3">
    <location>
        <position position="134"/>
    </location>
</feature>
<dbReference type="PROSITE" id="PS01129">
    <property type="entry name" value="PSI_RLU"/>
    <property type="match status" value="1"/>
</dbReference>
<comment type="catalytic activity">
    <reaction evidence="1 4">
        <text>a uridine in RNA = a pseudouridine in RNA</text>
        <dbReference type="Rhea" id="RHEA:48348"/>
        <dbReference type="Rhea" id="RHEA-COMP:12068"/>
        <dbReference type="Rhea" id="RHEA-COMP:12069"/>
        <dbReference type="ChEBI" id="CHEBI:65314"/>
        <dbReference type="ChEBI" id="CHEBI:65315"/>
    </reaction>
</comment>
<dbReference type="Gene3D" id="3.30.2350.10">
    <property type="entry name" value="Pseudouridine synthase"/>
    <property type="match status" value="1"/>
</dbReference>
<dbReference type="EC" id="5.4.99.-" evidence="4"/>
<evidence type="ECO:0000313" key="7">
    <source>
        <dbReference type="Proteomes" id="UP000199300"/>
    </source>
</evidence>
<dbReference type="InterPro" id="IPR006224">
    <property type="entry name" value="PsdUridine_synth_RluA-like_CS"/>
</dbReference>
<evidence type="ECO:0000259" key="5">
    <source>
        <dbReference type="Pfam" id="PF00849"/>
    </source>
</evidence>
<keyword evidence="4" id="KW-0413">Isomerase</keyword>
<organism evidence="6 7">
    <name type="scientific">Amphibacillus marinus</name>
    <dbReference type="NCBI Taxonomy" id="872970"/>
    <lineage>
        <taxon>Bacteria</taxon>
        <taxon>Bacillati</taxon>
        <taxon>Bacillota</taxon>
        <taxon>Bacilli</taxon>
        <taxon>Bacillales</taxon>
        <taxon>Bacillaceae</taxon>
        <taxon>Amphibacillus</taxon>
    </lineage>
</organism>
<evidence type="ECO:0000256" key="2">
    <source>
        <dbReference type="ARBA" id="ARBA00010876"/>
    </source>
</evidence>
<dbReference type="InterPro" id="IPR020103">
    <property type="entry name" value="PsdUridine_synth_cat_dom_sf"/>
</dbReference>
<dbReference type="PANTHER" id="PTHR21600">
    <property type="entry name" value="MITOCHONDRIAL RNA PSEUDOURIDINE SYNTHASE"/>
    <property type="match status" value="1"/>
</dbReference>
<dbReference type="OrthoDB" id="9807829at2"/>
<evidence type="ECO:0000256" key="3">
    <source>
        <dbReference type="PIRSR" id="PIRSR606225-1"/>
    </source>
</evidence>
<dbReference type="GO" id="GO:0003723">
    <property type="term" value="F:RNA binding"/>
    <property type="evidence" value="ECO:0007669"/>
    <property type="project" value="InterPro"/>
</dbReference>
<dbReference type="RefSeq" id="WP_091498408.1">
    <property type="nucleotide sequence ID" value="NZ_FODJ01000008.1"/>
</dbReference>
<dbReference type="GO" id="GO:0140098">
    <property type="term" value="F:catalytic activity, acting on RNA"/>
    <property type="evidence" value="ECO:0007669"/>
    <property type="project" value="UniProtKB-ARBA"/>
</dbReference>
<dbReference type="InterPro" id="IPR006225">
    <property type="entry name" value="PsdUridine_synth_RluC/D"/>
</dbReference>
<protein>
    <recommendedName>
        <fullName evidence="4">Pseudouridine synthase</fullName>
        <ecNumber evidence="4">5.4.99.-</ecNumber>
    </recommendedName>
</protein>
<reference evidence="6 7" key="1">
    <citation type="submission" date="2016-10" db="EMBL/GenBank/DDBJ databases">
        <authorList>
            <person name="de Groot N.N."/>
        </authorList>
    </citation>
    <scope>NUCLEOTIDE SEQUENCE [LARGE SCALE GENOMIC DNA]</scope>
    <source>
        <strain evidence="6 7">CGMCC 1.10434</strain>
    </source>
</reference>
<sequence length="297" mass="33214">MFKWTVTAEHTDMLLREFLQHHALLSRSLVKVLKFDGGSILVNGKQESVRRRLAIGDTVQVIFPPEQRGPQVKPENMDLDILFEDDLFMVIDKPPRIATIPSAQHPTGTIANAVVHYYDQNKLPYTFHVVTRLDRDTSGLMLIAKHRYAHSLMATHKIERGYHAVVSGHLASKKGVINAPIARKPGSIIERTVAAAGKHAITHYQVVNELSDYSLVQIRLETGRTHQIRVHFAYLAHPLLGDNLYGGDCTVISRQALHCSSLQFMHPVSHEVIALSAPIPSDINRLLQDVSTALKND</sequence>
<evidence type="ECO:0000313" key="6">
    <source>
        <dbReference type="EMBL" id="SEO51088.1"/>
    </source>
</evidence>
<dbReference type="InterPro" id="IPR050188">
    <property type="entry name" value="RluA_PseudoU_synthase"/>
</dbReference>
<dbReference type="PANTHER" id="PTHR21600:SF35">
    <property type="entry name" value="PSEUDOURIDINE SYNTHASE"/>
    <property type="match status" value="1"/>
</dbReference>
<dbReference type="Proteomes" id="UP000199300">
    <property type="component" value="Unassembled WGS sequence"/>
</dbReference>
<dbReference type="NCBIfam" id="TIGR00005">
    <property type="entry name" value="rluA_subfam"/>
    <property type="match status" value="1"/>
</dbReference>
<dbReference type="GO" id="GO:0009982">
    <property type="term" value="F:pseudouridine synthase activity"/>
    <property type="evidence" value="ECO:0007669"/>
    <property type="project" value="InterPro"/>
</dbReference>
<proteinExistence type="inferred from homology"/>
<evidence type="ECO:0000256" key="1">
    <source>
        <dbReference type="ARBA" id="ARBA00000073"/>
    </source>
</evidence>
<dbReference type="AlphaFoldDB" id="A0A1H8QAQ1"/>
<dbReference type="GO" id="GO:0000455">
    <property type="term" value="P:enzyme-directed rRNA pseudouridine synthesis"/>
    <property type="evidence" value="ECO:0007669"/>
    <property type="project" value="TreeGrafter"/>
</dbReference>
<gene>
    <name evidence="6" type="ORF">SAMN04488134_10896</name>
</gene>
<dbReference type="STRING" id="872970.SAMN04488134_10896"/>
<dbReference type="Pfam" id="PF00849">
    <property type="entry name" value="PseudoU_synth_2"/>
    <property type="match status" value="1"/>
</dbReference>
<keyword evidence="7" id="KW-1185">Reference proteome</keyword>
<comment type="function">
    <text evidence="4">Responsible for synthesis of pseudouridine from uracil.</text>
</comment>
<dbReference type="InterPro" id="IPR006145">
    <property type="entry name" value="PsdUridine_synth_RsuA/RluA"/>
</dbReference>
<comment type="similarity">
    <text evidence="2 4">Belongs to the pseudouridine synthase RluA family.</text>
</comment>